<dbReference type="InterPro" id="IPR015920">
    <property type="entry name" value="Cellobiose_DH-like_cyt"/>
</dbReference>
<accession>A0A5N6K9E1</accession>
<dbReference type="PROSITE" id="PS50939">
    <property type="entry name" value="CYTOCHROME_B561"/>
    <property type="match status" value="1"/>
</dbReference>
<feature type="transmembrane region" description="Helical" evidence="8">
    <location>
        <begin position="360"/>
        <end position="381"/>
    </location>
</feature>
<dbReference type="CDD" id="cd09630">
    <property type="entry name" value="CDH_like_cytochrome"/>
    <property type="match status" value="1"/>
</dbReference>
<feature type="signal peptide" evidence="9">
    <location>
        <begin position="1"/>
        <end position="21"/>
    </location>
</feature>
<evidence type="ECO:0000256" key="1">
    <source>
        <dbReference type="ARBA" id="ARBA00004370"/>
    </source>
</evidence>
<evidence type="ECO:0000313" key="12">
    <source>
        <dbReference type="Proteomes" id="UP000326757"/>
    </source>
</evidence>
<keyword evidence="2" id="KW-0813">Transport</keyword>
<dbReference type="Gene3D" id="2.60.40.1210">
    <property type="entry name" value="Cellobiose dehydrogenase, cytochrome domain"/>
    <property type="match status" value="1"/>
</dbReference>
<feature type="transmembrane region" description="Helical" evidence="8">
    <location>
        <begin position="290"/>
        <end position="310"/>
    </location>
</feature>
<evidence type="ECO:0000256" key="8">
    <source>
        <dbReference type="SAM" id="Phobius"/>
    </source>
</evidence>
<keyword evidence="5 8" id="KW-1133">Transmembrane helix</keyword>
<keyword evidence="9" id="KW-0732">Signal</keyword>
<dbReference type="Pfam" id="PF03188">
    <property type="entry name" value="Cytochrom_B561"/>
    <property type="match status" value="1"/>
</dbReference>
<feature type="chain" id="PRO_5024827909" description="Cytochrome b561 domain-containing protein" evidence="9">
    <location>
        <begin position="22"/>
        <end position="417"/>
    </location>
</feature>
<keyword evidence="6 8" id="KW-0472">Membrane</keyword>
<dbReference type="Proteomes" id="UP000326757">
    <property type="component" value="Unassembled WGS sequence"/>
</dbReference>
<evidence type="ECO:0000256" key="2">
    <source>
        <dbReference type="ARBA" id="ARBA00022448"/>
    </source>
</evidence>
<dbReference type="OrthoDB" id="19261at2759"/>
<dbReference type="SMART" id="SM00665">
    <property type="entry name" value="B561"/>
    <property type="match status" value="1"/>
</dbReference>
<comment type="caution">
    <text evidence="11">The sequence shown here is derived from an EMBL/GenBank/DDBJ whole genome shotgun (WGS) entry which is preliminary data.</text>
</comment>
<evidence type="ECO:0000256" key="3">
    <source>
        <dbReference type="ARBA" id="ARBA00022692"/>
    </source>
</evidence>
<protein>
    <recommendedName>
        <fullName evidence="10">Cytochrome b561 domain-containing protein</fullName>
    </recommendedName>
</protein>
<dbReference type="PANTHER" id="PTHR47797:SF1">
    <property type="entry name" value="CYTOCHROME B561 DOMAIN-CONTAINING PROTEIN-RELATED"/>
    <property type="match status" value="1"/>
</dbReference>
<evidence type="ECO:0000256" key="4">
    <source>
        <dbReference type="ARBA" id="ARBA00022982"/>
    </source>
</evidence>
<keyword evidence="4" id="KW-0249">Electron transport</keyword>
<dbReference type="PANTHER" id="PTHR47797">
    <property type="entry name" value="DEHYDROGENASE, PUTATIVE (AFU_ORTHOLOGUE AFUA_8G05805)-RELATED"/>
    <property type="match status" value="1"/>
</dbReference>
<comment type="subcellular location">
    <subcellularLocation>
        <location evidence="1">Membrane</location>
    </subcellularLocation>
</comment>
<dbReference type="CDD" id="cd08760">
    <property type="entry name" value="Cyt_b561_FRRS1_like"/>
    <property type="match status" value="1"/>
</dbReference>
<dbReference type="EMBL" id="VIGI01000005">
    <property type="protein sequence ID" value="KAB8299810.1"/>
    <property type="molecule type" value="Genomic_DNA"/>
</dbReference>
<feature type="transmembrane region" description="Helical" evidence="8">
    <location>
        <begin position="262"/>
        <end position="284"/>
    </location>
</feature>
<dbReference type="GO" id="GO:0016020">
    <property type="term" value="C:membrane"/>
    <property type="evidence" value="ECO:0007669"/>
    <property type="project" value="UniProtKB-SubCell"/>
</dbReference>
<organism evidence="11 12">
    <name type="scientific">Monilinia laxa</name>
    <name type="common">Brown rot fungus</name>
    <name type="synonym">Sclerotinia laxa</name>
    <dbReference type="NCBI Taxonomy" id="61186"/>
    <lineage>
        <taxon>Eukaryota</taxon>
        <taxon>Fungi</taxon>
        <taxon>Dikarya</taxon>
        <taxon>Ascomycota</taxon>
        <taxon>Pezizomycotina</taxon>
        <taxon>Leotiomycetes</taxon>
        <taxon>Helotiales</taxon>
        <taxon>Sclerotiniaceae</taxon>
        <taxon>Monilinia</taxon>
    </lineage>
</organism>
<dbReference type="Pfam" id="PF16010">
    <property type="entry name" value="CDH-cyt"/>
    <property type="match status" value="1"/>
</dbReference>
<evidence type="ECO:0000259" key="10">
    <source>
        <dbReference type="PROSITE" id="PS50939"/>
    </source>
</evidence>
<sequence>MFFSRLFLGVILASFTTFAQYASYCTGDVCLAVNVPESTASGVSRDIYIQISGPATMSWIGAGQGSSMQGSNIFVIYADSTGTNVTLSPRLGVGEIQPKSDTSAQVTLLEGSGISDGQMVANIKCSNCDSWNGGSMNFTDTSSEWIWAHRTGTPLSSDSVDANIQIHDQEGVASLNLQVAVGVDDANPFLLTNWRPTANQTTPNQSSSGSTGIISTGRYESSTVLTAHGVLACLAYVVLFPSGAIAIRIFNFRNLLWFHAGWMVTAYTIVLASLGMGVWMAYIYQELSTAHSVIGLLVAGFLLTQPISGLTHHILYKRQGSRNVATYPHVWLGRAAITLGIINGGLGLKLSEKSETGEVVYGVIAGLVWVSWMAVILRVTLKSRGLGGSGVEENGGSITREKSSTEESFVHDNRPHS</sequence>
<dbReference type="InterPro" id="IPR005018">
    <property type="entry name" value="DOMON_domain"/>
</dbReference>
<dbReference type="AlphaFoldDB" id="A0A5N6K9E1"/>
<feature type="region of interest" description="Disordered" evidence="7">
    <location>
        <begin position="392"/>
        <end position="417"/>
    </location>
</feature>
<name>A0A5N6K9E1_MONLA</name>
<feature type="compositionally biased region" description="Basic and acidic residues" evidence="7">
    <location>
        <begin position="399"/>
        <end position="417"/>
    </location>
</feature>
<evidence type="ECO:0000256" key="9">
    <source>
        <dbReference type="SAM" id="SignalP"/>
    </source>
</evidence>
<dbReference type="InterPro" id="IPR006593">
    <property type="entry name" value="Cyt_b561/ferric_Rdtase_TM"/>
</dbReference>
<evidence type="ECO:0000256" key="7">
    <source>
        <dbReference type="SAM" id="MobiDB-lite"/>
    </source>
</evidence>
<gene>
    <name evidence="11" type="ORF">EYC80_000060</name>
</gene>
<evidence type="ECO:0000256" key="6">
    <source>
        <dbReference type="ARBA" id="ARBA00023136"/>
    </source>
</evidence>
<reference evidence="11 12" key="1">
    <citation type="submission" date="2019-06" db="EMBL/GenBank/DDBJ databases">
        <title>Genome Sequence of the Brown Rot Fungal Pathogen Monilinia laxa.</title>
        <authorList>
            <person name="De Miccolis Angelini R.M."/>
            <person name="Landi L."/>
            <person name="Abate D."/>
            <person name="Pollastro S."/>
            <person name="Romanazzi G."/>
            <person name="Faretra F."/>
        </authorList>
    </citation>
    <scope>NUCLEOTIDE SEQUENCE [LARGE SCALE GENOMIC DNA]</scope>
    <source>
        <strain evidence="11 12">Mlax316</strain>
    </source>
</reference>
<dbReference type="SUPFAM" id="SSF49344">
    <property type="entry name" value="CBD9-like"/>
    <property type="match status" value="1"/>
</dbReference>
<proteinExistence type="predicted"/>
<evidence type="ECO:0000313" key="11">
    <source>
        <dbReference type="EMBL" id="KAB8299810.1"/>
    </source>
</evidence>
<keyword evidence="12" id="KW-1185">Reference proteome</keyword>
<dbReference type="SMART" id="SM00664">
    <property type="entry name" value="DoH"/>
    <property type="match status" value="1"/>
</dbReference>
<feature type="domain" description="Cytochrome b561" evidence="10">
    <location>
        <begin position="190"/>
        <end position="384"/>
    </location>
</feature>
<evidence type="ECO:0000256" key="5">
    <source>
        <dbReference type="ARBA" id="ARBA00022989"/>
    </source>
</evidence>
<dbReference type="Gene3D" id="1.20.120.1770">
    <property type="match status" value="1"/>
</dbReference>
<feature type="transmembrane region" description="Helical" evidence="8">
    <location>
        <begin position="229"/>
        <end position="250"/>
    </location>
</feature>
<keyword evidence="3 8" id="KW-0812">Transmembrane</keyword>